<keyword evidence="1" id="KW-1133">Transmembrane helix</keyword>
<feature type="transmembrane region" description="Helical" evidence="1">
    <location>
        <begin position="154"/>
        <end position="172"/>
    </location>
</feature>
<dbReference type="Pfam" id="PF10326">
    <property type="entry name" value="7TM_GPCR_Str"/>
    <property type="match status" value="1"/>
</dbReference>
<dbReference type="PANTHER" id="PTHR22943:SF248">
    <property type="entry name" value="SEVEN TM RECEPTOR"/>
    <property type="match status" value="1"/>
</dbReference>
<feature type="non-terminal residue" evidence="2">
    <location>
        <position position="222"/>
    </location>
</feature>
<protein>
    <recommendedName>
        <fullName evidence="4">G protein-coupled receptor</fullName>
    </recommendedName>
</protein>
<keyword evidence="3" id="KW-1185">Reference proteome</keyword>
<evidence type="ECO:0000313" key="3">
    <source>
        <dbReference type="Proteomes" id="UP001328107"/>
    </source>
</evidence>
<feature type="non-terminal residue" evidence="2">
    <location>
        <position position="1"/>
    </location>
</feature>
<dbReference type="Proteomes" id="UP001328107">
    <property type="component" value="Unassembled WGS sequence"/>
</dbReference>
<sequence length="222" mass="25764">LLLCFYLALYTMTFVLIDYSFLYRMWAVASPNLIAYFENPCFIVLLLFIAASEFTIWYCNCFFLFYGTREGREDIYEVVWDKYGVDSRAHSMIMGDFIRDGEYLTRSCVAYFVYLSVMSICFGFMLIASIRIVTFLRGETSFMSVRTRRQQTKLFTLLCWQTLIPFLFLYIPCGASLTLPLLQIDGSGFADLISLLLSCFLPLYAIVVLTMMPDYRSALMSM</sequence>
<dbReference type="PANTHER" id="PTHR22943">
    <property type="entry name" value="7-TRANSMEMBRANE DOMAIN RECEPTOR C.ELEGANS"/>
    <property type="match status" value="1"/>
</dbReference>
<evidence type="ECO:0008006" key="4">
    <source>
        <dbReference type="Google" id="ProtNLM"/>
    </source>
</evidence>
<dbReference type="EMBL" id="BTRK01000004">
    <property type="protein sequence ID" value="GMR45778.1"/>
    <property type="molecule type" value="Genomic_DNA"/>
</dbReference>
<dbReference type="InterPro" id="IPR019428">
    <property type="entry name" value="7TM_GPCR_serpentine_rcpt_Str"/>
</dbReference>
<reference evidence="3" key="1">
    <citation type="submission" date="2022-10" db="EMBL/GenBank/DDBJ databases">
        <title>Genome assembly of Pristionchus species.</title>
        <authorList>
            <person name="Yoshida K."/>
            <person name="Sommer R.J."/>
        </authorList>
    </citation>
    <scope>NUCLEOTIDE SEQUENCE [LARGE SCALE GENOMIC DNA]</scope>
    <source>
        <strain evidence="3">RS5460</strain>
    </source>
</reference>
<feature type="transmembrane region" description="Helical" evidence="1">
    <location>
        <begin position="111"/>
        <end position="133"/>
    </location>
</feature>
<proteinExistence type="predicted"/>
<feature type="transmembrane region" description="Helical" evidence="1">
    <location>
        <begin position="41"/>
        <end position="66"/>
    </location>
</feature>
<gene>
    <name evidence="2" type="ORF">PMAYCL1PPCAC_15973</name>
</gene>
<evidence type="ECO:0000256" key="1">
    <source>
        <dbReference type="SAM" id="Phobius"/>
    </source>
</evidence>
<keyword evidence="1" id="KW-0812">Transmembrane</keyword>
<comment type="caution">
    <text evidence="2">The sequence shown here is derived from an EMBL/GenBank/DDBJ whole genome shotgun (WGS) entry which is preliminary data.</text>
</comment>
<evidence type="ECO:0000313" key="2">
    <source>
        <dbReference type="EMBL" id="GMR45778.1"/>
    </source>
</evidence>
<name>A0AAN5HYP9_9BILA</name>
<accession>A0AAN5HYP9</accession>
<feature type="transmembrane region" description="Helical" evidence="1">
    <location>
        <begin position="6"/>
        <end position="29"/>
    </location>
</feature>
<keyword evidence="1" id="KW-0472">Membrane</keyword>
<feature type="transmembrane region" description="Helical" evidence="1">
    <location>
        <begin position="192"/>
        <end position="212"/>
    </location>
</feature>
<organism evidence="2 3">
    <name type="scientific">Pristionchus mayeri</name>
    <dbReference type="NCBI Taxonomy" id="1317129"/>
    <lineage>
        <taxon>Eukaryota</taxon>
        <taxon>Metazoa</taxon>
        <taxon>Ecdysozoa</taxon>
        <taxon>Nematoda</taxon>
        <taxon>Chromadorea</taxon>
        <taxon>Rhabditida</taxon>
        <taxon>Rhabditina</taxon>
        <taxon>Diplogasteromorpha</taxon>
        <taxon>Diplogasteroidea</taxon>
        <taxon>Neodiplogasteridae</taxon>
        <taxon>Pristionchus</taxon>
    </lineage>
</organism>
<dbReference type="AlphaFoldDB" id="A0AAN5HYP9"/>